<comment type="caution">
    <text evidence="2">The sequence shown here is derived from an EMBL/GenBank/DDBJ whole genome shotgun (WGS) entry which is preliminary data.</text>
</comment>
<proteinExistence type="predicted"/>
<gene>
    <name evidence="2" type="ORF">GCM10012282_67970</name>
</gene>
<evidence type="ECO:0000313" key="2">
    <source>
        <dbReference type="EMBL" id="GGJ61100.1"/>
    </source>
</evidence>
<dbReference type="EMBL" id="BMMU01000032">
    <property type="protein sequence ID" value="GGJ61100.1"/>
    <property type="molecule type" value="Genomic_DNA"/>
</dbReference>
<evidence type="ECO:0000256" key="1">
    <source>
        <dbReference type="SAM" id="MobiDB-lite"/>
    </source>
</evidence>
<organism evidence="2 3">
    <name type="scientific">Streptomyces lacrimifluminis</name>
    <dbReference type="NCBI Taxonomy" id="1500077"/>
    <lineage>
        <taxon>Bacteria</taxon>
        <taxon>Bacillati</taxon>
        <taxon>Actinomycetota</taxon>
        <taxon>Actinomycetes</taxon>
        <taxon>Kitasatosporales</taxon>
        <taxon>Streptomycetaceae</taxon>
        <taxon>Streptomyces</taxon>
    </lineage>
</organism>
<dbReference type="AlphaFoldDB" id="A0A917P4P7"/>
<name>A0A917P4P7_9ACTN</name>
<sequence length="127" mass="13627">MDYALPVHGGGMTELRTFPLPPTVEGSDADRLPGQALIAAWQVDAIFQIQATPDQDAATGRVLDASEADEFIDDGTHFTTMFMRCYPDRSTTARIGQENRTAARSGSAGKPSPLEPCLPRATRSGAF</sequence>
<feature type="compositionally biased region" description="Polar residues" evidence="1">
    <location>
        <begin position="92"/>
        <end position="104"/>
    </location>
</feature>
<feature type="region of interest" description="Disordered" evidence="1">
    <location>
        <begin position="92"/>
        <end position="127"/>
    </location>
</feature>
<evidence type="ECO:0000313" key="3">
    <source>
        <dbReference type="Proteomes" id="UP000625682"/>
    </source>
</evidence>
<dbReference type="Proteomes" id="UP000625682">
    <property type="component" value="Unassembled WGS sequence"/>
</dbReference>
<reference evidence="2" key="1">
    <citation type="journal article" date="2014" name="Int. J. Syst. Evol. Microbiol.">
        <title>Complete genome sequence of Corynebacterium casei LMG S-19264T (=DSM 44701T), isolated from a smear-ripened cheese.</title>
        <authorList>
            <consortium name="US DOE Joint Genome Institute (JGI-PGF)"/>
            <person name="Walter F."/>
            <person name="Albersmeier A."/>
            <person name="Kalinowski J."/>
            <person name="Ruckert C."/>
        </authorList>
    </citation>
    <scope>NUCLEOTIDE SEQUENCE</scope>
    <source>
        <strain evidence="2">CGMCC 4.7272</strain>
    </source>
</reference>
<reference evidence="2" key="2">
    <citation type="submission" date="2020-09" db="EMBL/GenBank/DDBJ databases">
        <authorList>
            <person name="Sun Q."/>
            <person name="Zhou Y."/>
        </authorList>
    </citation>
    <scope>NUCLEOTIDE SEQUENCE</scope>
    <source>
        <strain evidence="2">CGMCC 4.7272</strain>
    </source>
</reference>
<keyword evidence="3" id="KW-1185">Reference proteome</keyword>
<protein>
    <submittedName>
        <fullName evidence="2">Uncharacterized protein</fullName>
    </submittedName>
</protein>
<accession>A0A917P4P7</accession>